<protein>
    <recommendedName>
        <fullName evidence="10">CDP-diacylglycerol--serine O-phosphatidyltransferase</fullName>
        <ecNumber evidence="10">2.7.8.8</ecNumber>
    </recommendedName>
    <alternativeName>
        <fullName evidence="10">Phosphatidylserine synthase</fullName>
    </alternativeName>
</protein>
<feature type="transmembrane region" description="Helical" evidence="10">
    <location>
        <begin position="25"/>
        <end position="45"/>
    </location>
</feature>
<comment type="similarity">
    <text evidence="10">Belongs to the CDP-alcohol phosphatidyltransferase class-I family.</text>
</comment>
<evidence type="ECO:0000256" key="10">
    <source>
        <dbReference type="RuleBase" id="RU368094"/>
    </source>
</evidence>
<keyword evidence="10" id="KW-0444">Lipid biosynthesis</keyword>
<dbReference type="AlphaFoldDB" id="A0AAQ3UW15"/>
<dbReference type="GO" id="GO:0003882">
    <property type="term" value="F:CDP-diacylglycerol-serine O-phosphatidyltransferase activity"/>
    <property type="evidence" value="ECO:0007669"/>
    <property type="project" value="UniProtKB-UniRule"/>
</dbReference>
<evidence type="ECO:0000256" key="2">
    <source>
        <dbReference type="ARBA" id="ARBA00005189"/>
    </source>
</evidence>
<comment type="catalytic activity">
    <reaction evidence="10">
        <text>a CDP-1,2-diacyl-sn-glycerol + L-serine = a 1,2-diacyl-sn-glycero-3-phospho-L-serine + CMP + H(+)</text>
        <dbReference type="Rhea" id="RHEA:16913"/>
        <dbReference type="ChEBI" id="CHEBI:15378"/>
        <dbReference type="ChEBI" id="CHEBI:33384"/>
        <dbReference type="ChEBI" id="CHEBI:57262"/>
        <dbReference type="ChEBI" id="CHEBI:58332"/>
        <dbReference type="ChEBI" id="CHEBI:60377"/>
        <dbReference type="EC" id="2.7.8.8"/>
    </reaction>
</comment>
<accession>A0AAQ3UW15</accession>
<feature type="transmembrane region" description="Helical" evidence="10">
    <location>
        <begin position="251"/>
        <end position="275"/>
    </location>
</feature>
<evidence type="ECO:0000256" key="1">
    <source>
        <dbReference type="ARBA" id="ARBA00004477"/>
    </source>
</evidence>
<reference evidence="11 12" key="1">
    <citation type="submission" date="2024-02" db="EMBL/GenBank/DDBJ databases">
        <title>High-quality chromosome-scale genome assembly of Pensacola bahiagrass (Paspalum notatum Flugge var. saurae).</title>
        <authorList>
            <person name="Vega J.M."/>
            <person name="Podio M."/>
            <person name="Orjuela J."/>
            <person name="Siena L.A."/>
            <person name="Pessino S.C."/>
            <person name="Combes M.C."/>
            <person name="Mariac C."/>
            <person name="Albertini E."/>
            <person name="Pupilli F."/>
            <person name="Ortiz J.P.A."/>
            <person name="Leblanc O."/>
        </authorList>
    </citation>
    <scope>NUCLEOTIDE SEQUENCE [LARGE SCALE GENOMIC DNA]</scope>
    <source>
        <strain evidence="11">R1</strain>
        <tissue evidence="11">Leaf</tissue>
    </source>
</reference>
<evidence type="ECO:0000313" key="12">
    <source>
        <dbReference type="Proteomes" id="UP001341281"/>
    </source>
</evidence>
<proteinExistence type="inferred from homology"/>
<dbReference type="Proteomes" id="UP001341281">
    <property type="component" value="Chromosome 10"/>
</dbReference>
<keyword evidence="4 10" id="KW-0812">Transmembrane</keyword>
<dbReference type="EMBL" id="CP144754">
    <property type="protein sequence ID" value="WVZ99528.1"/>
    <property type="molecule type" value="Genomic_DNA"/>
</dbReference>
<organism evidence="11 12">
    <name type="scientific">Paspalum notatum var. saurae</name>
    <dbReference type="NCBI Taxonomy" id="547442"/>
    <lineage>
        <taxon>Eukaryota</taxon>
        <taxon>Viridiplantae</taxon>
        <taxon>Streptophyta</taxon>
        <taxon>Embryophyta</taxon>
        <taxon>Tracheophyta</taxon>
        <taxon>Spermatophyta</taxon>
        <taxon>Magnoliopsida</taxon>
        <taxon>Liliopsida</taxon>
        <taxon>Poales</taxon>
        <taxon>Poaceae</taxon>
        <taxon>PACMAD clade</taxon>
        <taxon>Panicoideae</taxon>
        <taxon>Andropogonodae</taxon>
        <taxon>Paspaleae</taxon>
        <taxon>Paspalinae</taxon>
        <taxon>Paspalum</taxon>
    </lineage>
</organism>
<dbReference type="PANTHER" id="PTHR15362:SF20">
    <property type="entry name" value="CDP-DIACYLGLYCEROL--SERINE O-PHOSPHATIDYLTRANSFERASE 3"/>
    <property type="match status" value="1"/>
</dbReference>
<evidence type="ECO:0000256" key="6">
    <source>
        <dbReference type="ARBA" id="ARBA00022989"/>
    </source>
</evidence>
<evidence type="ECO:0000313" key="11">
    <source>
        <dbReference type="EMBL" id="WVZ99528.1"/>
    </source>
</evidence>
<evidence type="ECO:0000256" key="5">
    <source>
        <dbReference type="ARBA" id="ARBA00022824"/>
    </source>
</evidence>
<feature type="transmembrane region" description="Helical" evidence="10">
    <location>
        <begin position="312"/>
        <end position="334"/>
    </location>
</feature>
<dbReference type="InterPro" id="IPR004277">
    <property type="entry name" value="PSS"/>
</dbReference>
<keyword evidence="6 10" id="KW-1133">Transmembrane helix</keyword>
<comment type="subcellular location">
    <subcellularLocation>
        <location evidence="1 10">Endoplasmic reticulum membrane</location>
        <topology evidence="1 10">Multi-pass membrane protein</topology>
    </subcellularLocation>
</comment>
<keyword evidence="7 10" id="KW-0443">Lipid metabolism</keyword>
<dbReference type="Pfam" id="PF03034">
    <property type="entry name" value="PSS"/>
    <property type="match status" value="2"/>
</dbReference>
<comment type="pathway">
    <text evidence="10">Phospholipid metabolism; phosphatidylethanolamine biosynthesis; phosphatidylethanolamine from CDP-diacylglycerol: step 1/2.</text>
</comment>
<evidence type="ECO:0000256" key="4">
    <source>
        <dbReference type="ARBA" id="ARBA00022692"/>
    </source>
</evidence>
<evidence type="ECO:0000256" key="3">
    <source>
        <dbReference type="ARBA" id="ARBA00022679"/>
    </source>
</evidence>
<keyword evidence="9 10" id="KW-1208">Phospholipid metabolism</keyword>
<gene>
    <name evidence="11" type="ORF">U9M48_044808</name>
</gene>
<keyword evidence="5 10" id="KW-0256">Endoplasmic reticulum</keyword>
<comment type="function">
    <text evidence="10">Catalyzes a base-exchange reaction in which the polar head group of phosphatidylethanolamine (PE) is replaced by L-serine.</text>
</comment>
<keyword evidence="10" id="KW-0594">Phospholipid biosynthesis</keyword>
<dbReference type="GO" id="GO:0005789">
    <property type="term" value="C:endoplasmic reticulum membrane"/>
    <property type="evidence" value="ECO:0007669"/>
    <property type="project" value="UniProtKB-SubCell"/>
</dbReference>
<evidence type="ECO:0000256" key="9">
    <source>
        <dbReference type="ARBA" id="ARBA00023264"/>
    </source>
</evidence>
<evidence type="ECO:0000256" key="7">
    <source>
        <dbReference type="ARBA" id="ARBA00023098"/>
    </source>
</evidence>
<keyword evidence="12" id="KW-1185">Reference proteome</keyword>
<keyword evidence="3 10" id="KW-0808">Transferase</keyword>
<evidence type="ECO:0000256" key="8">
    <source>
        <dbReference type="ARBA" id="ARBA00023136"/>
    </source>
</evidence>
<comment type="pathway">
    <text evidence="2">Lipid metabolism.</text>
</comment>
<comment type="caution">
    <text evidence="10">Lacks conserved residue(s) required for the propagation of feature annotation.</text>
</comment>
<keyword evidence="8 10" id="KW-0472">Membrane</keyword>
<dbReference type="GO" id="GO:0006659">
    <property type="term" value="P:phosphatidylserine biosynthetic process"/>
    <property type="evidence" value="ECO:0007669"/>
    <property type="project" value="UniProtKB-UniRule"/>
</dbReference>
<dbReference type="GO" id="GO:0106245">
    <property type="term" value="F:L-serine-phosphatidylethanolamine phosphatidyltransferase activity"/>
    <property type="evidence" value="ECO:0007669"/>
    <property type="project" value="InterPro"/>
</dbReference>
<feature type="transmembrane region" description="Helical" evidence="10">
    <location>
        <begin position="346"/>
        <end position="366"/>
    </location>
</feature>
<dbReference type="EC" id="2.7.8.8" evidence="10"/>
<feature type="transmembrane region" description="Helical" evidence="10">
    <location>
        <begin position="281"/>
        <end position="300"/>
    </location>
</feature>
<dbReference type="PANTHER" id="PTHR15362">
    <property type="entry name" value="PHOSPHATIDYLINOSITOL SYNTHASE"/>
    <property type="match status" value="1"/>
</dbReference>
<name>A0AAQ3UW15_PASNO</name>
<sequence>MIAVFLAYCTLQAPSTILIRPHPAVWRLVHGLAVVYLVAITFLLFQNRDDARHFMKHLHPDLGVELPERSYGADCRLYVPENPKNKFINIYDTLFDEFVVAHILGWWGKAVMIRNQLLLWVLSIGFELMELTFRHMLPNFNECWWDSIILDILICNWFGETFEDKSKLPIEQIEISLLNIHGLGYPRRIVGIWAGMHTVRYFDGKTYEWVGLSRQQSIMGKVKRSLSQFTPAQWDKDQWHPFMGPLRFVQVLFLCVVFMTVELNTFFLKFCLWIPPRNPLVVYRLILWWLIAIPTIREYNSYLQDSKPVKKVGAFCWLSLAICIVELLICMKFGHGLFHVPMPTWLIIFWSSVGIALVIFLLTWSWRSHRKFRRKQL</sequence>